<dbReference type="Proteomes" id="UP000761264">
    <property type="component" value="Unassembled WGS sequence"/>
</dbReference>
<feature type="domain" description="Methyl-accepting transducer" evidence="5">
    <location>
        <begin position="397"/>
        <end position="640"/>
    </location>
</feature>
<dbReference type="Gene3D" id="6.10.340.10">
    <property type="match status" value="1"/>
</dbReference>
<dbReference type="Pfam" id="PF14827">
    <property type="entry name" value="dCache_3"/>
    <property type="match status" value="1"/>
</dbReference>
<dbReference type="PROSITE" id="PS50111">
    <property type="entry name" value="CHEMOTAXIS_TRANSDUC_2"/>
    <property type="match status" value="1"/>
</dbReference>
<proteinExistence type="inferred from homology"/>
<feature type="signal peptide" evidence="4">
    <location>
        <begin position="1"/>
        <end position="27"/>
    </location>
</feature>
<comment type="similarity">
    <text evidence="2">Belongs to the methyl-accepting chemotaxis (MCP) protein family.</text>
</comment>
<sequence length="660" mass="69425">MLRKLRSRKIGVRLAMALALTALLAVAVTTAANLWLAAGMSEEAFEEKLSGLRSQLVDAIEAEANRAVSMATTVSENTQVQQLFAARDRDGLAGIFVPGFKKMKEEQGVRQFQFHLAPATSFLRVHKPQKFGDDLSSFRLTVVDVNALGDPVSGLERGVAGLGMRGVVPVLNDGAQVGSVEFGLSFGQAFFDRFTERSAALAALYVLRDEAVETFATTFPAGVAFDESLLRAAAASEHPTILPRVVIDGLAHATLLTPITDFSGDVIGVAVIGFDRSAADAALTSGRITSFGIGLAVLLASLTIAWGMNRSIARPISAITGVMRCLADGETEVEIPGIGRRDELGAMAETVQVFKDNAIEKNRLEDAQRASERRATEEKQRALGELADGFEATVGQIAGRVSSGAGQMESTAQHMIEVTKRTDERTMEVTATCEEANQSVQTVATAAEELSASIAEISKQVTQANEVSDQAVQEATATDSTVKSMAEAAEKIGDVVKLIQDIAEQTNLLALNATIEAARAGDAGKGFAVVANEVKSLATQTAKATEEISGQIDAMQSVTGGAVEAIASISCRIQSIGEVTASIAAAIEEQSSATQEIARNTQNAANRTTAVSESIGLVRQDTGETSQAVTEVVSASGTLNEQAAQLQSEMRGFLAKVRAS</sequence>
<dbReference type="GO" id="GO:0007165">
    <property type="term" value="P:signal transduction"/>
    <property type="evidence" value="ECO:0007669"/>
    <property type="project" value="UniProtKB-KW"/>
</dbReference>
<accession>A0A967K796</accession>
<evidence type="ECO:0000313" key="8">
    <source>
        <dbReference type="Proteomes" id="UP000761264"/>
    </source>
</evidence>
<dbReference type="PROSITE" id="PS50096">
    <property type="entry name" value="IQ"/>
    <property type="match status" value="1"/>
</dbReference>
<dbReference type="InterPro" id="IPR003660">
    <property type="entry name" value="HAMP_dom"/>
</dbReference>
<dbReference type="PANTHER" id="PTHR32089">
    <property type="entry name" value="METHYL-ACCEPTING CHEMOTAXIS PROTEIN MCPB"/>
    <property type="match status" value="1"/>
</dbReference>
<name>A0A967K796_9PROT</name>
<dbReference type="Gene3D" id="1.10.287.950">
    <property type="entry name" value="Methyl-accepting chemotaxis protein"/>
    <property type="match status" value="1"/>
</dbReference>
<dbReference type="SMART" id="SM00283">
    <property type="entry name" value="MA"/>
    <property type="match status" value="1"/>
</dbReference>
<dbReference type="RefSeq" id="WP_167225605.1">
    <property type="nucleotide sequence ID" value="NZ_JAAQPH010000010.1"/>
</dbReference>
<dbReference type="Gene3D" id="3.30.450.20">
    <property type="entry name" value="PAS domain"/>
    <property type="match status" value="1"/>
</dbReference>
<evidence type="ECO:0000259" key="5">
    <source>
        <dbReference type="PROSITE" id="PS50111"/>
    </source>
</evidence>
<evidence type="ECO:0000259" key="6">
    <source>
        <dbReference type="PROSITE" id="PS50885"/>
    </source>
</evidence>
<dbReference type="AlphaFoldDB" id="A0A967K796"/>
<keyword evidence="1 3" id="KW-0807">Transducer</keyword>
<keyword evidence="8" id="KW-1185">Reference proteome</keyword>
<organism evidence="7 8">
    <name type="scientific">Pelagibius litoralis</name>
    <dbReference type="NCBI Taxonomy" id="374515"/>
    <lineage>
        <taxon>Bacteria</taxon>
        <taxon>Pseudomonadati</taxon>
        <taxon>Pseudomonadota</taxon>
        <taxon>Alphaproteobacteria</taxon>
        <taxon>Rhodospirillales</taxon>
        <taxon>Rhodovibrionaceae</taxon>
        <taxon>Pelagibius</taxon>
    </lineage>
</organism>
<dbReference type="SUPFAM" id="SSF58104">
    <property type="entry name" value="Methyl-accepting chemotaxis protein (MCP) signaling domain"/>
    <property type="match status" value="1"/>
</dbReference>
<dbReference type="EMBL" id="JAAQPH010000010">
    <property type="protein sequence ID" value="NIA69718.1"/>
    <property type="molecule type" value="Genomic_DNA"/>
</dbReference>
<evidence type="ECO:0000256" key="1">
    <source>
        <dbReference type="ARBA" id="ARBA00023224"/>
    </source>
</evidence>
<evidence type="ECO:0000256" key="3">
    <source>
        <dbReference type="PROSITE-ProRule" id="PRU00284"/>
    </source>
</evidence>
<dbReference type="GO" id="GO:0016020">
    <property type="term" value="C:membrane"/>
    <property type="evidence" value="ECO:0007669"/>
    <property type="project" value="InterPro"/>
</dbReference>
<comment type="caution">
    <text evidence="7">The sequence shown here is derived from an EMBL/GenBank/DDBJ whole genome shotgun (WGS) entry which is preliminary data.</text>
</comment>
<protein>
    <submittedName>
        <fullName evidence="7">HAMP domain-containing protein</fullName>
    </submittedName>
</protein>
<dbReference type="CDD" id="cd06225">
    <property type="entry name" value="HAMP"/>
    <property type="match status" value="1"/>
</dbReference>
<feature type="domain" description="HAMP" evidence="6">
    <location>
        <begin position="310"/>
        <end position="363"/>
    </location>
</feature>
<dbReference type="SMART" id="SM00304">
    <property type="entry name" value="HAMP"/>
    <property type="match status" value="1"/>
</dbReference>
<evidence type="ECO:0000256" key="4">
    <source>
        <dbReference type="SAM" id="SignalP"/>
    </source>
</evidence>
<reference evidence="7" key="1">
    <citation type="submission" date="2020-03" db="EMBL/GenBank/DDBJ databases">
        <title>Genome of Pelagibius litoralis DSM 21314T.</title>
        <authorList>
            <person name="Wang G."/>
        </authorList>
    </citation>
    <scope>NUCLEOTIDE SEQUENCE</scope>
    <source>
        <strain evidence="7">DSM 21314</strain>
    </source>
</reference>
<feature type="chain" id="PRO_5036983463" evidence="4">
    <location>
        <begin position="28"/>
        <end position="660"/>
    </location>
</feature>
<keyword evidence="4" id="KW-0732">Signal</keyword>
<dbReference type="InterPro" id="IPR029151">
    <property type="entry name" value="Sensor-like_sf"/>
</dbReference>
<evidence type="ECO:0000313" key="7">
    <source>
        <dbReference type="EMBL" id="NIA69718.1"/>
    </source>
</evidence>
<dbReference type="SUPFAM" id="SSF103190">
    <property type="entry name" value="Sensory domain-like"/>
    <property type="match status" value="1"/>
</dbReference>
<dbReference type="Pfam" id="PF00015">
    <property type="entry name" value="MCPsignal"/>
    <property type="match status" value="1"/>
</dbReference>
<dbReference type="InterPro" id="IPR004089">
    <property type="entry name" value="MCPsignal_dom"/>
</dbReference>
<dbReference type="PANTHER" id="PTHR32089:SF112">
    <property type="entry name" value="LYSOZYME-LIKE PROTEIN-RELATED"/>
    <property type="match status" value="1"/>
</dbReference>
<dbReference type="PROSITE" id="PS50885">
    <property type="entry name" value="HAMP"/>
    <property type="match status" value="1"/>
</dbReference>
<dbReference type="InterPro" id="IPR029150">
    <property type="entry name" value="dCache_3"/>
</dbReference>
<evidence type="ECO:0000256" key="2">
    <source>
        <dbReference type="ARBA" id="ARBA00029447"/>
    </source>
</evidence>
<dbReference type="Pfam" id="PF00672">
    <property type="entry name" value="HAMP"/>
    <property type="match status" value="1"/>
</dbReference>
<gene>
    <name evidence="7" type="ORF">HBA54_14035</name>
</gene>